<dbReference type="OrthoDB" id="4829007at2"/>
<evidence type="ECO:0000313" key="1">
    <source>
        <dbReference type="EMBL" id="SKC74983.1"/>
    </source>
</evidence>
<gene>
    <name evidence="1" type="ORF">SAMN04324258_3352</name>
</gene>
<proteinExistence type="predicted"/>
<organism evidence="1 2">
    <name type="scientific">Krasilnikoviella flava</name>
    <dbReference type="NCBI Taxonomy" id="526729"/>
    <lineage>
        <taxon>Bacteria</taxon>
        <taxon>Bacillati</taxon>
        <taxon>Actinomycetota</taxon>
        <taxon>Actinomycetes</taxon>
        <taxon>Micrococcales</taxon>
        <taxon>Promicromonosporaceae</taxon>
        <taxon>Krasilnikoviella</taxon>
    </lineage>
</organism>
<dbReference type="RefSeq" id="WP_079575633.1">
    <property type="nucleotide sequence ID" value="NZ_FUZQ01000006.1"/>
</dbReference>
<dbReference type="EMBL" id="FUZQ01000006">
    <property type="protein sequence ID" value="SKC74983.1"/>
    <property type="molecule type" value="Genomic_DNA"/>
</dbReference>
<protein>
    <submittedName>
        <fullName evidence="1">Uncharacterized protein</fullName>
    </submittedName>
</protein>
<accession>A0A1T5LG62</accession>
<dbReference type="STRING" id="526729.SAMN04324258_3352"/>
<keyword evidence="2" id="KW-1185">Reference proteome</keyword>
<sequence length="68" mass="7851">MARREDDDRTWGMKVTESLLRFFGPASIRRTPPIPPSAEDLARDAALRRSLQRVTRADGHVYLVERKD</sequence>
<dbReference type="Proteomes" id="UP000189777">
    <property type="component" value="Unassembled WGS sequence"/>
</dbReference>
<dbReference type="AlphaFoldDB" id="A0A1T5LG62"/>
<name>A0A1T5LG62_9MICO</name>
<reference evidence="1 2" key="1">
    <citation type="submission" date="2017-02" db="EMBL/GenBank/DDBJ databases">
        <authorList>
            <person name="Peterson S.W."/>
        </authorList>
    </citation>
    <scope>NUCLEOTIDE SEQUENCE [LARGE SCALE GENOMIC DNA]</scope>
    <source>
        <strain evidence="1 2">DSM 21481</strain>
    </source>
</reference>
<evidence type="ECO:0000313" key="2">
    <source>
        <dbReference type="Proteomes" id="UP000189777"/>
    </source>
</evidence>